<keyword evidence="13" id="KW-0998">Cell outer membrane</keyword>
<dbReference type="GO" id="GO:0046930">
    <property type="term" value="C:pore complex"/>
    <property type="evidence" value="ECO:0007669"/>
    <property type="project" value="UniProtKB-KW"/>
</dbReference>
<feature type="domain" description="Soluble ligand binding" evidence="17">
    <location>
        <begin position="705"/>
        <end position="753"/>
    </location>
</feature>
<dbReference type="InterPro" id="IPR019554">
    <property type="entry name" value="Soluble_ligand-bd"/>
</dbReference>
<feature type="domain" description="Soluble ligand binding" evidence="17">
    <location>
        <begin position="588"/>
        <end position="637"/>
    </location>
</feature>
<comment type="similarity">
    <text evidence="2">Belongs to the BexD/CtrA/VexA family.</text>
</comment>
<dbReference type="InterPro" id="IPR003715">
    <property type="entry name" value="Poly_export_N"/>
</dbReference>
<evidence type="ECO:0000256" key="7">
    <source>
        <dbReference type="ARBA" id="ARBA00022729"/>
    </source>
</evidence>
<dbReference type="EMBL" id="RQYF01000007">
    <property type="protein sequence ID" value="RRD92734.1"/>
    <property type="molecule type" value="Genomic_DNA"/>
</dbReference>
<keyword evidence="5" id="KW-0762">Sugar transport</keyword>
<evidence type="ECO:0000256" key="5">
    <source>
        <dbReference type="ARBA" id="ARBA00022597"/>
    </source>
</evidence>
<keyword evidence="7 15" id="KW-0732">Signal</keyword>
<keyword evidence="6" id="KW-0812">Transmembrane</keyword>
<dbReference type="Pfam" id="PF02563">
    <property type="entry name" value="Poly_export"/>
    <property type="match status" value="1"/>
</dbReference>
<keyword evidence="8" id="KW-0625">Polysaccharide transport</keyword>
<evidence type="ECO:0000256" key="1">
    <source>
        <dbReference type="ARBA" id="ARBA00004571"/>
    </source>
</evidence>
<gene>
    <name evidence="19" type="ORF">EII33_02990</name>
</gene>
<evidence type="ECO:0000256" key="11">
    <source>
        <dbReference type="ARBA" id="ARBA00023136"/>
    </source>
</evidence>
<evidence type="ECO:0000256" key="4">
    <source>
        <dbReference type="ARBA" id="ARBA00022452"/>
    </source>
</evidence>
<dbReference type="GO" id="GO:0015159">
    <property type="term" value="F:polysaccharide transmembrane transporter activity"/>
    <property type="evidence" value="ECO:0007669"/>
    <property type="project" value="InterPro"/>
</dbReference>
<sequence length="809" mass="90356">MRSFLISFFCFFLFCSTVYAQRMSDEQVVEYVKQAQASGKSQKQMTSELLRRGVTQEQVLRIKNRYESTTGISESTNEQPSRIRKGGTAIGESYEAAELKDQKVVIDEKRENSSLPEVTSDRQIFGHNLFNSRNLSFEPSANLATPMNYRLGPGDEVIIDVWGASENTIRQVISPEGSIQVKDLGPVHLNGMTVKEANQYLQREFSKIYSGIGGNEPNSQIRLTLGDVRTIQINVMGEVSVPGTYTLSAFSTIFHALYRAGGVNNIGSLRAIRLVRNGKTIETLDVYGLIMKGKMNDDIRLQEGDVIIVSPYHSLVEVVGKVKRPMYYEMKSTETVANLLDYSGGFTGDAYKKAVRIIRKSGREHQVFNVDEMDYSVFRLDDGDMITIDAVLDRFENKVEVSGAVYRPGIYQLNGEVNTVKQLIKKSEGLRGDAFLNRVLLNREREDYTHEMIAIDLNKLLNGTEADIPLRKNDHLYIPSIHELKEEETVSIYGEVLNPGTFLHADNMTIEDLIIRAGGLKEAAASTRVSVSRRIKSPGSTSYSTKLAETFMFDIKNGLVVGTENFNLEPYDVVQIRRSPAYQEQRTVSLVGEVLFGGSYTLLKKNERLSELVERAGGVTPEAYVKGARLIRKRNDEERRREMDALRMARSGEGKDSIAVEKLAISENYTVGMDMEKALANPGSDYDVVLREGDVVYIPEFINTVKISGSVMYPNTVTWTKGAKLKYYINMAGGYGENAKKKKVYIINLNGTVSRAKKYSTDLIQPGCEIVVPTKKERQGLKIAEILSMGSMTASIAAMVATVVNTLKK</sequence>
<evidence type="ECO:0000256" key="14">
    <source>
        <dbReference type="ARBA" id="ARBA00023288"/>
    </source>
</evidence>
<dbReference type="Proteomes" id="UP000279562">
    <property type="component" value="Unassembled WGS sequence"/>
</dbReference>
<comment type="caution">
    <text evidence="19">The sequence shown here is derived from an EMBL/GenBank/DDBJ whole genome shotgun (WGS) entry which is preliminary data.</text>
</comment>
<keyword evidence="20" id="KW-1185">Reference proteome</keyword>
<keyword evidence="4" id="KW-1134">Transmembrane beta strand</keyword>
<evidence type="ECO:0000256" key="2">
    <source>
        <dbReference type="ARBA" id="ARBA00009450"/>
    </source>
</evidence>
<dbReference type="AlphaFoldDB" id="A0A3P2ABD7"/>
<evidence type="ECO:0000259" key="16">
    <source>
        <dbReference type="Pfam" id="PF02563"/>
    </source>
</evidence>
<dbReference type="Pfam" id="PF22461">
    <property type="entry name" value="SLBB_2"/>
    <property type="match status" value="2"/>
</dbReference>
<accession>A0A3P2ABD7</accession>
<evidence type="ECO:0000256" key="6">
    <source>
        <dbReference type="ARBA" id="ARBA00022692"/>
    </source>
</evidence>
<dbReference type="RefSeq" id="WP_125238474.1">
    <property type="nucleotide sequence ID" value="NZ_RQYF01000007.1"/>
</dbReference>
<dbReference type="InterPro" id="IPR054765">
    <property type="entry name" value="SLBB_dom"/>
</dbReference>
<proteinExistence type="inferred from homology"/>
<evidence type="ECO:0000256" key="10">
    <source>
        <dbReference type="ARBA" id="ARBA00023114"/>
    </source>
</evidence>
<organism evidence="19 20">
    <name type="scientific">Prevotella heparinolytica</name>
    <dbReference type="NCBI Taxonomy" id="28113"/>
    <lineage>
        <taxon>Bacteria</taxon>
        <taxon>Pseudomonadati</taxon>
        <taxon>Bacteroidota</taxon>
        <taxon>Bacteroidia</taxon>
        <taxon>Bacteroidales</taxon>
        <taxon>Bacteroidaceae</taxon>
        <taxon>Bacteroides</taxon>
    </lineage>
</organism>
<keyword evidence="9" id="KW-0406">Ion transport</keyword>
<dbReference type="Pfam" id="PF10531">
    <property type="entry name" value="SLBB"/>
    <property type="match status" value="4"/>
</dbReference>
<keyword evidence="3" id="KW-0813">Transport</keyword>
<name>A0A3P2ABD7_9BACE</name>
<dbReference type="PANTHER" id="PTHR33619:SF3">
    <property type="entry name" value="POLYSACCHARIDE EXPORT PROTEIN GFCE-RELATED"/>
    <property type="match status" value="1"/>
</dbReference>
<feature type="domain" description="Soluble ligand binding" evidence="17">
    <location>
        <begin position="490"/>
        <end position="542"/>
    </location>
</feature>
<reference evidence="19 20" key="1">
    <citation type="submission" date="2018-11" db="EMBL/GenBank/DDBJ databases">
        <title>Genomes From Bacteria Associated with the Canine Oral Cavity: a Test Case for Automated Genome-Based Taxonomic Assignment.</title>
        <authorList>
            <person name="Coil D.A."/>
            <person name="Jospin G."/>
            <person name="Darling A.E."/>
            <person name="Wallis C."/>
            <person name="Davis I.J."/>
            <person name="Harris S."/>
            <person name="Eisen J.A."/>
            <person name="Holcombe L.J."/>
            <person name="O'Flynn C."/>
        </authorList>
    </citation>
    <scope>NUCLEOTIDE SEQUENCE [LARGE SCALE GENOMIC DNA]</scope>
    <source>
        <strain evidence="19 20">OH1047_COT-310</strain>
    </source>
</reference>
<dbReference type="GO" id="GO:0015288">
    <property type="term" value="F:porin activity"/>
    <property type="evidence" value="ECO:0007669"/>
    <property type="project" value="UniProtKB-KW"/>
</dbReference>
<evidence type="ECO:0000313" key="19">
    <source>
        <dbReference type="EMBL" id="RRD92734.1"/>
    </source>
</evidence>
<feature type="chain" id="PRO_5018261523" evidence="15">
    <location>
        <begin position="21"/>
        <end position="809"/>
    </location>
</feature>
<dbReference type="GO" id="GO:0009279">
    <property type="term" value="C:cell outer membrane"/>
    <property type="evidence" value="ECO:0007669"/>
    <property type="project" value="UniProtKB-SubCell"/>
</dbReference>
<evidence type="ECO:0000256" key="8">
    <source>
        <dbReference type="ARBA" id="ARBA00023047"/>
    </source>
</evidence>
<comment type="subcellular location">
    <subcellularLocation>
        <location evidence="1">Cell outer membrane</location>
        <topology evidence="1">Multi-pass membrane protein</topology>
    </subcellularLocation>
</comment>
<evidence type="ECO:0000256" key="9">
    <source>
        <dbReference type="ARBA" id="ARBA00023065"/>
    </source>
</evidence>
<evidence type="ECO:0000259" key="17">
    <source>
        <dbReference type="Pfam" id="PF10531"/>
    </source>
</evidence>
<keyword evidence="12" id="KW-0564">Palmitate</keyword>
<evidence type="ECO:0000256" key="3">
    <source>
        <dbReference type="ARBA" id="ARBA00022448"/>
    </source>
</evidence>
<feature type="domain" description="SLBB" evidence="18">
    <location>
        <begin position="233"/>
        <end position="309"/>
    </location>
</feature>
<evidence type="ECO:0000256" key="12">
    <source>
        <dbReference type="ARBA" id="ARBA00023139"/>
    </source>
</evidence>
<evidence type="ECO:0000313" key="20">
    <source>
        <dbReference type="Proteomes" id="UP000279562"/>
    </source>
</evidence>
<dbReference type="GO" id="GO:0006811">
    <property type="term" value="P:monoatomic ion transport"/>
    <property type="evidence" value="ECO:0007669"/>
    <property type="project" value="UniProtKB-KW"/>
</dbReference>
<keyword evidence="10" id="KW-0626">Porin</keyword>
<keyword evidence="11" id="KW-0472">Membrane</keyword>
<dbReference type="InterPro" id="IPR049712">
    <property type="entry name" value="Poly_export"/>
</dbReference>
<evidence type="ECO:0000259" key="18">
    <source>
        <dbReference type="Pfam" id="PF22461"/>
    </source>
</evidence>
<dbReference type="PANTHER" id="PTHR33619">
    <property type="entry name" value="POLYSACCHARIDE EXPORT PROTEIN GFCE-RELATED"/>
    <property type="match status" value="1"/>
</dbReference>
<feature type="domain" description="Soluble ligand binding" evidence="17">
    <location>
        <begin position="316"/>
        <end position="363"/>
    </location>
</feature>
<feature type="domain" description="Polysaccharide export protein N-terminal" evidence="16">
    <location>
        <begin position="145"/>
        <end position="209"/>
    </location>
</feature>
<evidence type="ECO:0000256" key="13">
    <source>
        <dbReference type="ARBA" id="ARBA00023237"/>
    </source>
</evidence>
<feature type="signal peptide" evidence="15">
    <location>
        <begin position="1"/>
        <end position="20"/>
    </location>
</feature>
<feature type="domain" description="SLBB" evidence="18">
    <location>
        <begin position="398"/>
        <end position="478"/>
    </location>
</feature>
<evidence type="ECO:0000256" key="15">
    <source>
        <dbReference type="SAM" id="SignalP"/>
    </source>
</evidence>
<dbReference type="Gene3D" id="3.10.560.10">
    <property type="entry name" value="Outer membrane lipoprotein wza domain like"/>
    <property type="match status" value="6"/>
</dbReference>
<protein>
    <submittedName>
        <fullName evidence="19">Capsule biosynthesis protein</fullName>
    </submittedName>
</protein>
<keyword evidence="14" id="KW-0449">Lipoprotein</keyword>